<evidence type="ECO:0000313" key="4">
    <source>
        <dbReference type="Proteomes" id="UP000634136"/>
    </source>
</evidence>
<dbReference type="CDD" id="cd06222">
    <property type="entry name" value="RNase_H_like"/>
    <property type="match status" value="1"/>
</dbReference>
<evidence type="ECO:0000313" key="3">
    <source>
        <dbReference type="EMBL" id="KAF7808401.1"/>
    </source>
</evidence>
<dbReference type="GO" id="GO:0003964">
    <property type="term" value="F:RNA-directed DNA polymerase activity"/>
    <property type="evidence" value="ECO:0007669"/>
    <property type="project" value="UniProtKB-KW"/>
</dbReference>
<dbReference type="Pfam" id="PF13456">
    <property type="entry name" value="RVT_3"/>
    <property type="match status" value="1"/>
</dbReference>
<dbReference type="PANTHER" id="PTHR47723">
    <property type="entry name" value="OS05G0353850 PROTEIN"/>
    <property type="match status" value="1"/>
</dbReference>
<name>A0A834W798_9FABA</name>
<evidence type="ECO:0000259" key="2">
    <source>
        <dbReference type="Pfam" id="PF13456"/>
    </source>
</evidence>
<dbReference type="InterPro" id="IPR044730">
    <property type="entry name" value="RNase_H-like_dom_plant"/>
</dbReference>
<dbReference type="Proteomes" id="UP000634136">
    <property type="component" value="Unassembled WGS sequence"/>
</dbReference>
<gene>
    <name evidence="3" type="ORF">G2W53_035144</name>
</gene>
<evidence type="ECO:0000256" key="1">
    <source>
        <dbReference type="SAM" id="SignalP"/>
    </source>
</evidence>
<accession>A0A834W798</accession>
<dbReference type="AlphaFoldDB" id="A0A834W798"/>
<keyword evidence="1" id="KW-0732">Signal</keyword>
<dbReference type="OrthoDB" id="1432416at2759"/>
<dbReference type="GO" id="GO:0003676">
    <property type="term" value="F:nucleic acid binding"/>
    <property type="evidence" value="ECO:0007669"/>
    <property type="project" value="InterPro"/>
</dbReference>
<reference evidence="3" key="1">
    <citation type="submission" date="2020-09" db="EMBL/GenBank/DDBJ databases">
        <title>Genome-Enabled Discovery of Anthraquinone Biosynthesis in Senna tora.</title>
        <authorList>
            <person name="Kang S.-H."/>
            <person name="Pandey R.P."/>
            <person name="Lee C.-M."/>
            <person name="Sim J.-S."/>
            <person name="Jeong J.-T."/>
            <person name="Choi B.-S."/>
            <person name="Jung M."/>
            <person name="Ginzburg D."/>
            <person name="Zhao K."/>
            <person name="Won S.Y."/>
            <person name="Oh T.-J."/>
            <person name="Yu Y."/>
            <person name="Kim N.-H."/>
            <person name="Lee O.R."/>
            <person name="Lee T.-H."/>
            <person name="Bashyal P."/>
            <person name="Kim T.-S."/>
            <person name="Lee W.-H."/>
            <person name="Kawkins C."/>
            <person name="Kim C.-K."/>
            <person name="Kim J.S."/>
            <person name="Ahn B.O."/>
            <person name="Rhee S.Y."/>
            <person name="Sohng J.K."/>
        </authorList>
    </citation>
    <scope>NUCLEOTIDE SEQUENCE</scope>
    <source>
        <tissue evidence="3">Leaf</tissue>
    </source>
</reference>
<comment type="caution">
    <text evidence="3">The sequence shown here is derived from an EMBL/GenBank/DDBJ whole genome shotgun (WGS) entry which is preliminary data.</text>
</comment>
<keyword evidence="3" id="KW-0548">Nucleotidyltransferase</keyword>
<feature type="chain" id="PRO_5033033763" evidence="1">
    <location>
        <begin position="30"/>
        <end position="236"/>
    </location>
</feature>
<dbReference type="InterPro" id="IPR012337">
    <property type="entry name" value="RNaseH-like_sf"/>
</dbReference>
<dbReference type="PANTHER" id="PTHR47723:SF19">
    <property type="entry name" value="POLYNUCLEOTIDYL TRANSFERASE, RIBONUCLEASE H-LIKE SUPERFAMILY PROTEIN"/>
    <property type="match status" value="1"/>
</dbReference>
<protein>
    <submittedName>
        <fullName evidence="3">Reverse transcriptase</fullName>
    </submittedName>
</protein>
<sequence>MRSEFTIIGQRMLVVLVVLIIDWVQENLTKEWGKVDDLQWNTVFGMACWLIWKQRNSCVFTDVQNTAISLLPQVKAYSDLVSNSETPFKPSISNDSNEIKWCLPEKDWIKVNSDGSCANDGMSCCGGVLRDNKGKWISGYSKKLGKGDVLHAEAWGCCGSHPLSPLINKINSVKDHFNNFKVAHVYREANRLADTLAARGYSLPYGTNIFERTPAFCSLIFFDDSRGVLFSRGSCS</sequence>
<dbReference type="InterPro" id="IPR002156">
    <property type="entry name" value="RNaseH_domain"/>
</dbReference>
<keyword evidence="3" id="KW-0808">Transferase</keyword>
<keyword evidence="3" id="KW-0695">RNA-directed DNA polymerase</keyword>
<dbReference type="GO" id="GO:0004523">
    <property type="term" value="F:RNA-DNA hybrid ribonuclease activity"/>
    <property type="evidence" value="ECO:0007669"/>
    <property type="project" value="InterPro"/>
</dbReference>
<proteinExistence type="predicted"/>
<dbReference type="EMBL" id="JAAIUW010000011">
    <property type="protein sequence ID" value="KAF7808401.1"/>
    <property type="molecule type" value="Genomic_DNA"/>
</dbReference>
<feature type="signal peptide" evidence="1">
    <location>
        <begin position="1"/>
        <end position="29"/>
    </location>
</feature>
<dbReference type="SUPFAM" id="SSF53098">
    <property type="entry name" value="Ribonuclease H-like"/>
    <property type="match status" value="1"/>
</dbReference>
<dbReference type="InterPro" id="IPR053151">
    <property type="entry name" value="RNase_H-like"/>
</dbReference>
<keyword evidence="4" id="KW-1185">Reference proteome</keyword>
<organism evidence="3 4">
    <name type="scientific">Senna tora</name>
    <dbReference type="NCBI Taxonomy" id="362788"/>
    <lineage>
        <taxon>Eukaryota</taxon>
        <taxon>Viridiplantae</taxon>
        <taxon>Streptophyta</taxon>
        <taxon>Embryophyta</taxon>
        <taxon>Tracheophyta</taxon>
        <taxon>Spermatophyta</taxon>
        <taxon>Magnoliopsida</taxon>
        <taxon>eudicotyledons</taxon>
        <taxon>Gunneridae</taxon>
        <taxon>Pentapetalae</taxon>
        <taxon>rosids</taxon>
        <taxon>fabids</taxon>
        <taxon>Fabales</taxon>
        <taxon>Fabaceae</taxon>
        <taxon>Caesalpinioideae</taxon>
        <taxon>Cassia clade</taxon>
        <taxon>Senna</taxon>
    </lineage>
</organism>
<feature type="domain" description="RNase H type-1" evidence="2">
    <location>
        <begin position="161"/>
        <end position="199"/>
    </location>
</feature>